<reference evidence="1 2" key="1">
    <citation type="submission" date="2019-03" db="EMBL/GenBank/DDBJ databases">
        <title>First draft genome of Liparis tanakae, snailfish: a comprehensive survey of snailfish specific genes.</title>
        <authorList>
            <person name="Kim W."/>
            <person name="Song I."/>
            <person name="Jeong J.-H."/>
            <person name="Kim D."/>
            <person name="Kim S."/>
            <person name="Ryu S."/>
            <person name="Song J.Y."/>
            <person name="Lee S.K."/>
        </authorList>
    </citation>
    <scope>NUCLEOTIDE SEQUENCE [LARGE SCALE GENOMIC DNA]</scope>
    <source>
        <tissue evidence="1">Muscle</tissue>
    </source>
</reference>
<dbReference type="EMBL" id="SRLO01001309">
    <property type="protein sequence ID" value="TNN39103.1"/>
    <property type="molecule type" value="Genomic_DNA"/>
</dbReference>
<organism evidence="1 2">
    <name type="scientific">Liparis tanakae</name>
    <name type="common">Tanaka's snailfish</name>
    <dbReference type="NCBI Taxonomy" id="230148"/>
    <lineage>
        <taxon>Eukaryota</taxon>
        <taxon>Metazoa</taxon>
        <taxon>Chordata</taxon>
        <taxon>Craniata</taxon>
        <taxon>Vertebrata</taxon>
        <taxon>Euteleostomi</taxon>
        <taxon>Actinopterygii</taxon>
        <taxon>Neopterygii</taxon>
        <taxon>Teleostei</taxon>
        <taxon>Neoteleostei</taxon>
        <taxon>Acanthomorphata</taxon>
        <taxon>Eupercaria</taxon>
        <taxon>Perciformes</taxon>
        <taxon>Cottioidei</taxon>
        <taxon>Cottales</taxon>
        <taxon>Liparidae</taxon>
        <taxon>Liparis</taxon>
    </lineage>
</organism>
<sequence>MSSSQERKRTDIIIIIITGQAQSMMGDKIITKINTTTYGTETARGQRRGRSLFQPISTGPSSLKLNPLRAALAVRPPNTPDFLSASVY</sequence>
<comment type="caution">
    <text evidence="1">The sequence shown here is derived from an EMBL/GenBank/DDBJ whole genome shotgun (WGS) entry which is preliminary data.</text>
</comment>
<evidence type="ECO:0000313" key="2">
    <source>
        <dbReference type="Proteomes" id="UP000314294"/>
    </source>
</evidence>
<dbReference type="Proteomes" id="UP000314294">
    <property type="component" value="Unassembled WGS sequence"/>
</dbReference>
<accession>A0A4Z2FE99</accession>
<gene>
    <name evidence="1" type="ORF">EYF80_050738</name>
</gene>
<protein>
    <submittedName>
        <fullName evidence="1">Uncharacterized protein</fullName>
    </submittedName>
</protein>
<evidence type="ECO:0000313" key="1">
    <source>
        <dbReference type="EMBL" id="TNN39103.1"/>
    </source>
</evidence>
<keyword evidence="2" id="KW-1185">Reference proteome</keyword>
<proteinExistence type="predicted"/>
<dbReference type="AlphaFoldDB" id="A0A4Z2FE99"/>
<name>A0A4Z2FE99_9TELE</name>